<keyword evidence="5" id="KW-1185">Reference proteome</keyword>
<feature type="domain" description="Aldehyde dehydrogenase" evidence="3">
    <location>
        <begin position="3"/>
        <end position="41"/>
    </location>
</feature>
<dbReference type="GO" id="GO:0016491">
    <property type="term" value="F:oxidoreductase activity"/>
    <property type="evidence" value="ECO:0007669"/>
    <property type="project" value="UniProtKB-KW"/>
</dbReference>
<accession>W4HHS4</accession>
<dbReference type="AlphaFoldDB" id="W4HHS4"/>
<evidence type="ECO:0000313" key="5">
    <source>
        <dbReference type="Proteomes" id="UP000019063"/>
    </source>
</evidence>
<feature type="region of interest" description="Disordered" evidence="2">
    <location>
        <begin position="26"/>
        <end position="46"/>
    </location>
</feature>
<dbReference type="InterPro" id="IPR015590">
    <property type="entry name" value="Aldehyde_DH_dom"/>
</dbReference>
<protein>
    <recommendedName>
        <fullName evidence="3">Aldehyde dehydrogenase domain-containing protein</fullName>
    </recommendedName>
</protein>
<dbReference type="Gene3D" id="3.40.605.10">
    <property type="entry name" value="Aldehyde Dehydrogenase, Chain A, domain 1"/>
    <property type="match status" value="1"/>
</dbReference>
<name>W4HHS4_9RHOB</name>
<dbReference type="Proteomes" id="UP000019063">
    <property type="component" value="Unassembled WGS sequence"/>
</dbReference>
<dbReference type="SUPFAM" id="SSF53720">
    <property type="entry name" value="ALDH-like"/>
    <property type="match status" value="1"/>
</dbReference>
<dbReference type="InterPro" id="IPR016162">
    <property type="entry name" value="Ald_DH_N"/>
</dbReference>
<comment type="caution">
    <text evidence="4">The sequence shown here is derived from an EMBL/GenBank/DDBJ whole genome shotgun (WGS) entry which is preliminary data.</text>
</comment>
<keyword evidence="1" id="KW-0560">Oxidoreductase</keyword>
<organism evidence="4 5">
    <name type="scientific">Roseivivax marinus</name>
    <dbReference type="NCBI Taxonomy" id="1379903"/>
    <lineage>
        <taxon>Bacteria</taxon>
        <taxon>Pseudomonadati</taxon>
        <taxon>Pseudomonadota</taxon>
        <taxon>Alphaproteobacteria</taxon>
        <taxon>Rhodobacterales</taxon>
        <taxon>Roseobacteraceae</taxon>
        <taxon>Roseivivax</taxon>
    </lineage>
</organism>
<evidence type="ECO:0000256" key="1">
    <source>
        <dbReference type="ARBA" id="ARBA00023002"/>
    </source>
</evidence>
<proteinExistence type="predicted"/>
<evidence type="ECO:0000256" key="2">
    <source>
        <dbReference type="SAM" id="MobiDB-lite"/>
    </source>
</evidence>
<reference evidence="4 5" key="1">
    <citation type="journal article" date="2014" name="Antonie Van Leeuwenhoek">
        <title>Roseivivax atlanticus sp. nov., isolated from surface seawater of the Atlantic Ocean.</title>
        <authorList>
            <person name="Li G."/>
            <person name="Lai Q."/>
            <person name="Liu X."/>
            <person name="Sun F."/>
            <person name="Shao Z."/>
        </authorList>
    </citation>
    <scope>NUCLEOTIDE SEQUENCE [LARGE SCALE GENOMIC DNA]</scope>
    <source>
        <strain evidence="4 5">22II-s10s</strain>
    </source>
</reference>
<dbReference type="EMBL" id="AQQW01000011">
    <property type="protein sequence ID" value="ETW11540.1"/>
    <property type="molecule type" value="Genomic_DNA"/>
</dbReference>
<dbReference type="InterPro" id="IPR016161">
    <property type="entry name" value="Ald_DH/histidinol_DH"/>
</dbReference>
<evidence type="ECO:0000259" key="3">
    <source>
        <dbReference type="Pfam" id="PF00171"/>
    </source>
</evidence>
<sequence length="46" mass="4663">MAILITSWTSTLPLLADKIAPAQAAGHTVDVKPSEDVSASARNSAG</sequence>
<dbReference type="Pfam" id="PF00171">
    <property type="entry name" value="Aldedh"/>
    <property type="match status" value="1"/>
</dbReference>
<gene>
    <name evidence="4" type="ORF">ATO8_16535</name>
</gene>
<evidence type="ECO:0000313" key="4">
    <source>
        <dbReference type="EMBL" id="ETW11540.1"/>
    </source>
</evidence>